<sequence>MNSKVLITTLLLSSLSVSSTSASVIDDFIAKYMTKVFSSSHGEGLPLKVGELSEGVEYRNHFMETMGIEALERDGMTLYTGNNKGLGLVKKSNEDEPAFDLILSKNNFNSLVSWKNGKKFIKALKDYTKDNGCIPKITSTSHGWRSEGRTGEGHGLSGKSGFNGIYVDYEHGPEKIAKTGSRTFKDDLIKEIKKGKIKFCSSCIAQFYACNVSTYFADSFAKMSGCQTVVATGQNSPYFQERDADGGYSRIVNGSHYWKSAAGVWEERQTEEMTLNNERKASWYRSTPIRNSQNEVIDLVKENLGELYIAL</sequence>
<dbReference type="Proteomes" id="UP000008963">
    <property type="component" value="Chromosome"/>
</dbReference>
<protein>
    <recommendedName>
        <fullName evidence="4">Lipoprotein</fullName>
    </recommendedName>
</protein>
<accession>E1X379</accession>
<name>E1X379_HALMS</name>
<proteinExistence type="predicted"/>
<evidence type="ECO:0000313" key="3">
    <source>
        <dbReference type="Proteomes" id="UP000008963"/>
    </source>
</evidence>
<keyword evidence="1" id="KW-0732">Signal</keyword>
<keyword evidence="3" id="KW-1185">Reference proteome</keyword>
<feature type="signal peptide" evidence="1">
    <location>
        <begin position="1"/>
        <end position="22"/>
    </location>
</feature>
<dbReference type="KEGG" id="bmx:BMS_2099"/>
<gene>
    <name evidence="2" type="ordered locus">BMS_2099</name>
</gene>
<evidence type="ECO:0008006" key="4">
    <source>
        <dbReference type="Google" id="ProtNLM"/>
    </source>
</evidence>
<dbReference type="AlphaFoldDB" id="E1X379"/>
<evidence type="ECO:0000256" key="1">
    <source>
        <dbReference type="SAM" id="SignalP"/>
    </source>
</evidence>
<dbReference type="EMBL" id="FQ312005">
    <property type="protein sequence ID" value="CBW26909.1"/>
    <property type="molecule type" value="Genomic_DNA"/>
</dbReference>
<dbReference type="OrthoDB" id="5293550at2"/>
<dbReference type="HOGENOM" id="CLU_893615_0_0_7"/>
<dbReference type="RefSeq" id="WP_014244687.1">
    <property type="nucleotide sequence ID" value="NC_016620.1"/>
</dbReference>
<dbReference type="PATRIC" id="fig|862908.3.peg.1996"/>
<organism evidence="2 3">
    <name type="scientific">Halobacteriovorax marinus (strain ATCC BAA-682 / DSM 15412 / SJ)</name>
    <name type="common">Bacteriovorax marinus</name>
    <dbReference type="NCBI Taxonomy" id="862908"/>
    <lineage>
        <taxon>Bacteria</taxon>
        <taxon>Pseudomonadati</taxon>
        <taxon>Bdellovibrionota</taxon>
        <taxon>Bacteriovoracia</taxon>
        <taxon>Bacteriovoracales</taxon>
        <taxon>Halobacteriovoraceae</taxon>
        <taxon>Halobacteriovorax</taxon>
    </lineage>
</organism>
<reference evidence="3" key="1">
    <citation type="journal article" date="2013" name="ISME J.">
        <title>A small predatory core genome in the divergent marine Bacteriovorax marinus SJ and the terrestrial Bdellovibrio bacteriovorus.</title>
        <authorList>
            <person name="Crossman L.C."/>
            <person name="Chen H."/>
            <person name="Cerdeno-Tarraga A.M."/>
            <person name="Brooks K."/>
            <person name="Quail M.A."/>
            <person name="Pineiro S.A."/>
            <person name="Hobley L."/>
            <person name="Sockett R.E."/>
            <person name="Bentley S.D."/>
            <person name="Parkhill J."/>
            <person name="Williams H.N."/>
            <person name="Stine O.C."/>
        </authorList>
    </citation>
    <scope>NUCLEOTIDE SEQUENCE [LARGE SCALE GENOMIC DNA]</scope>
    <source>
        <strain evidence="3">ATCC BAA-682 / DSM 15412 / SJ</strain>
    </source>
</reference>
<feature type="chain" id="PRO_5003154742" description="Lipoprotein" evidence="1">
    <location>
        <begin position="23"/>
        <end position="311"/>
    </location>
</feature>
<evidence type="ECO:0000313" key="2">
    <source>
        <dbReference type="EMBL" id="CBW26909.1"/>
    </source>
</evidence>